<evidence type="ECO:0000313" key="10">
    <source>
        <dbReference type="Proteomes" id="UP000677218"/>
    </source>
</evidence>
<keyword evidence="4" id="KW-0010">Activator</keyword>
<dbReference type="InterPro" id="IPR036388">
    <property type="entry name" value="WH-like_DNA-bd_sf"/>
</dbReference>
<keyword evidence="10" id="KW-1185">Reference proteome</keyword>
<dbReference type="EMBL" id="BMAY01000001">
    <property type="protein sequence ID" value="GFZ26299.1"/>
    <property type="molecule type" value="Genomic_DNA"/>
</dbReference>
<evidence type="ECO:0000313" key="9">
    <source>
        <dbReference type="EMBL" id="GFZ26299.1"/>
    </source>
</evidence>
<keyword evidence="1" id="KW-0808">Transferase</keyword>
<feature type="domain" description="PTS EIIB type-2" evidence="7">
    <location>
        <begin position="408"/>
        <end position="497"/>
    </location>
</feature>
<accession>A0A916QFD9</accession>
<protein>
    <submittedName>
        <fullName evidence="9">Transcription regulator</fullName>
    </submittedName>
</protein>
<evidence type="ECO:0000259" key="8">
    <source>
        <dbReference type="PROSITE" id="PS51372"/>
    </source>
</evidence>
<organism evidence="9 10">
    <name type="scientific">Lactobacillus corticis</name>
    <dbReference type="NCBI Taxonomy" id="2201249"/>
    <lineage>
        <taxon>Bacteria</taxon>
        <taxon>Bacillati</taxon>
        <taxon>Bacillota</taxon>
        <taxon>Bacilli</taxon>
        <taxon>Lactobacillales</taxon>
        <taxon>Lactobacillaceae</taxon>
        <taxon>Lactobacillus</taxon>
    </lineage>
</organism>
<dbReference type="SUPFAM" id="SSF63520">
    <property type="entry name" value="PTS-regulatory domain, PRD"/>
    <property type="match status" value="1"/>
</dbReference>
<dbReference type="PROSITE" id="PS51372">
    <property type="entry name" value="PRD_2"/>
    <property type="match status" value="1"/>
</dbReference>
<dbReference type="Pfam" id="PF00359">
    <property type="entry name" value="PTS_EIIA_2"/>
    <property type="match status" value="1"/>
</dbReference>
<dbReference type="InterPro" id="IPR016152">
    <property type="entry name" value="PTrfase/Anion_transptr"/>
</dbReference>
<dbReference type="SUPFAM" id="SSF55804">
    <property type="entry name" value="Phoshotransferase/anion transport protein"/>
    <property type="match status" value="1"/>
</dbReference>
<gene>
    <name evidence="9" type="ORF">LCB40_01790</name>
</gene>
<evidence type="ECO:0000256" key="5">
    <source>
        <dbReference type="ARBA" id="ARBA00023163"/>
    </source>
</evidence>
<dbReference type="PROSITE" id="PS51094">
    <property type="entry name" value="PTS_EIIA_TYPE_2"/>
    <property type="match status" value="1"/>
</dbReference>
<dbReference type="InterPro" id="IPR002178">
    <property type="entry name" value="PTS_EIIA_type-2_dom"/>
</dbReference>
<dbReference type="Pfam" id="PF05043">
    <property type="entry name" value="Mga"/>
    <property type="match status" value="1"/>
</dbReference>
<dbReference type="InterPro" id="IPR013196">
    <property type="entry name" value="HTH_11"/>
</dbReference>
<dbReference type="InterPro" id="IPR013011">
    <property type="entry name" value="PTS_EIIB_2"/>
</dbReference>
<evidence type="ECO:0000256" key="4">
    <source>
        <dbReference type="ARBA" id="ARBA00023159"/>
    </source>
</evidence>
<keyword evidence="5" id="KW-0804">Transcription</keyword>
<dbReference type="Pfam" id="PF08279">
    <property type="entry name" value="HTH_11"/>
    <property type="match status" value="1"/>
</dbReference>
<reference evidence="9" key="1">
    <citation type="submission" date="2020-08" db="EMBL/GenBank/DDBJ databases">
        <title>Taxonomic study for Lactobacillus species isolated from hardwood bark.</title>
        <authorList>
            <person name="Tohno M."/>
            <person name="Tanizawa Y."/>
        </authorList>
    </citation>
    <scope>NUCLEOTIDE SEQUENCE</scope>
    <source>
        <strain evidence="9">B40</strain>
    </source>
</reference>
<dbReference type="GO" id="GO:0008982">
    <property type="term" value="F:protein-N(PI)-phosphohistidine-sugar phosphotransferase activity"/>
    <property type="evidence" value="ECO:0007669"/>
    <property type="project" value="InterPro"/>
</dbReference>
<dbReference type="Gene3D" id="3.40.930.10">
    <property type="entry name" value="Mannitol-specific EII, Chain A"/>
    <property type="match status" value="1"/>
</dbReference>
<name>A0A916QFD9_9LACO</name>
<dbReference type="InterPro" id="IPR050661">
    <property type="entry name" value="BglG_antiterminators"/>
</dbReference>
<sequence>MARFTKRQAKLLAALFDHEDGVSVASLEKKLQVSRRTIYREFRDLRLYLAGRNLEIVNEASRYRLIGDSAAQKSLRSELFDSVMPSELSAPKRRNALAVMLLLSPDYRKSFYFADKLSVSETTIQNDLEKLAPALAPYKLQIVRKKGVGIAISGSETRIRRMACEILLNQINDYNFLRYCKQEIAPESADYFLNLLSQDHLAKVYQAAKATIIPKIKIGSDRQLTQLILTFGIARLRTSQNRKLPAGKMHDGSLKYQGLVYQFVAADDEVEYTRNDVIYLGNFLNSLVLNPIESDYFSEGEMEIVIQLKEFVRAVSDEVGYNFQRNPLFFDRLLQHVVQLLTRHSEVAYDPKTPALEELMHKYPELYRVLEEKWALAFPNDPMTEAQMQLILLYFANEYVKKASEQAYQVLVVCENGIGTSEILKTRLKKEFSAIGKIVVSKISEMEGLDLDAFDLILSTLKLPGFARKYILVSPLLLQNEIKQIQAALDQLAEPHHQHELSYANPERKLKLLAQSAAFAQDLLNSCQLFLAHKDTQTLKGAAQDLVFHLSSQVVRHQQSVAAALVERAELAPIGIPETNLALLHTQNADVNRCYFAVLDLSHAITMDAMDGSQCQVTRMLVMLAPGQMADWERQVLSTVSSTVVVSDENTEIFAKGSLADIKRLLASTFLRQLKQM</sequence>
<evidence type="ECO:0000259" key="7">
    <source>
        <dbReference type="PROSITE" id="PS51099"/>
    </source>
</evidence>
<dbReference type="Gene3D" id="3.40.50.2300">
    <property type="match status" value="1"/>
</dbReference>
<dbReference type="PANTHER" id="PTHR30185:SF18">
    <property type="entry name" value="TRANSCRIPTIONAL REGULATOR MTLR"/>
    <property type="match status" value="1"/>
</dbReference>
<evidence type="ECO:0000256" key="1">
    <source>
        <dbReference type="ARBA" id="ARBA00022679"/>
    </source>
</evidence>
<dbReference type="AlphaFoldDB" id="A0A916QFD9"/>
<dbReference type="PANTHER" id="PTHR30185">
    <property type="entry name" value="CRYPTIC BETA-GLUCOSIDE BGL OPERON ANTITERMINATOR"/>
    <property type="match status" value="1"/>
</dbReference>
<dbReference type="CDD" id="cd05568">
    <property type="entry name" value="PTS_IIB_bgl_like"/>
    <property type="match status" value="1"/>
</dbReference>
<dbReference type="SUPFAM" id="SSF52794">
    <property type="entry name" value="PTS system IIB component-like"/>
    <property type="match status" value="1"/>
</dbReference>
<dbReference type="GO" id="GO:0006355">
    <property type="term" value="P:regulation of DNA-templated transcription"/>
    <property type="evidence" value="ECO:0007669"/>
    <property type="project" value="InterPro"/>
</dbReference>
<keyword evidence="3" id="KW-0805">Transcription regulation</keyword>
<dbReference type="InterPro" id="IPR011608">
    <property type="entry name" value="PRD"/>
</dbReference>
<dbReference type="PROSITE" id="PS51099">
    <property type="entry name" value="PTS_EIIB_TYPE_2"/>
    <property type="match status" value="1"/>
</dbReference>
<dbReference type="InterPro" id="IPR007737">
    <property type="entry name" value="Mga_HTH"/>
</dbReference>
<dbReference type="InterPro" id="IPR036634">
    <property type="entry name" value="PRD_sf"/>
</dbReference>
<keyword evidence="2" id="KW-0677">Repeat</keyword>
<evidence type="ECO:0000256" key="2">
    <source>
        <dbReference type="ARBA" id="ARBA00022737"/>
    </source>
</evidence>
<evidence type="ECO:0000259" key="6">
    <source>
        <dbReference type="PROSITE" id="PS51094"/>
    </source>
</evidence>
<proteinExistence type="predicted"/>
<dbReference type="Proteomes" id="UP000677218">
    <property type="component" value="Unassembled WGS sequence"/>
</dbReference>
<feature type="domain" description="PRD" evidence="8">
    <location>
        <begin position="299"/>
        <end position="405"/>
    </location>
</feature>
<dbReference type="RefSeq" id="WP_212780005.1">
    <property type="nucleotide sequence ID" value="NZ_BMAY01000001.1"/>
</dbReference>
<dbReference type="GO" id="GO:0009401">
    <property type="term" value="P:phosphoenolpyruvate-dependent sugar phosphotransferase system"/>
    <property type="evidence" value="ECO:0007669"/>
    <property type="project" value="InterPro"/>
</dbReference>
<feature type="domain" description="PTS EIIA type-2" evidence="6">
    <location>
        <begin position="522"/>
        <end position="669"/>
    </location>
</feature>
<comment type="caution">
    <text evidence="9">The sequence shown here is derived from an EMBL/GenBank/DDBJ whole genome shotgun (WGS) entry which is preliminary data.</text>
</comment>
<dbReference type="Gene3D" id="1.10.10.10">
    <property type="entry name" value="Winged helix-like DNA-binding domain superfamily/Winged helix DNA-binding domain"/>
    <property type="match status" value="1"/>
</dbReference>
<dbReference type="InterPro" id="IPR036095">
    <property type="entry name" value="PTS_EIIB-like_sf"/>
</dbReference>
<evidence type="ECO:0000256" key="3">
    <source>
        <dbReference type="ARBA" id="ARBA00023015"/>
    </source>
</evidence>